<evidence type="ECO:0000313" key="2">
    <source>
        <dbReference type="EMBL" id="MBP2437259.1"/>
    </source>
</evidence>
<dbReference type="RefSeq" id="WP_241245089.1">
    <property type="nucleotide sequence ID" value="NZ_CP049253.1"/>
</dbReference>
<name>A0ABS4ZJ22_9MICO</name>
<feature type="transmembrane region" description="Helical" evidence="1">
    <location>
        <begin position="24"/>
        <end position="50"/>
    </location>
</feature>
<dbReference type="EMBL" id="JAGIOL010000001">
    <property type="protein sequence ID" value="MBP2437259.1"/>
    <property type="molecule type" value="Genomic_DNA"/>
</dbReference>
<evidence type="ECO:0008006" key="4">
    <source>
        <dbReference type="Google" id="ProtNLM"/>
    </source>
</evidence>
<feature type="transmembrane region" description="Helical" evidence="1">
    <location>
        <begin position="158"/>
        <end position="181"/>
    </location>
</feature>
<keyword evidence="1" id="KW-1133">Transmembrane helix</keyword>
<keyword evidence="1" id="KW-0472">Membrane</keyword>
<evidence type="ECO:0000256" key="1">
    <source>
        <dbReference type="SAM" id="Phobius"/>
    </source>
</evidence>
<evidence type="ECO:0000313" key="3">
    <source>
        <dbReference type="Proteomes" id="UP001519362"/>
    </source>
</evidence>
<dbReference type="InterPro" id="IPR021315">
    <property type="entry name" value="Gap/Sap"/>
</dbReference>
<feature type="transmembrane region" description="Helical" evidence="1">
    <location>
        <begin position="121"/>
        <end position="146"/>
    </location>
</feature>
<proteinExistence type="predicted"/>
<protein>
    <recommendedName>
        <fullName evidence="4">Sap, sulfolipid-1-addressing protein</fullName>
    </recommendedName>
</protein>
<accession>A0ABS4ZJ22</accession>
<feature type="transmembrane region" description="Helical" evidence="1">
    <location>
        <begin position="202"/>
        <end position="221"/>
    </location>
</feature>
<dbReference type="Proteomes" id="UP001519362">
    <property type="component" value="Unassembled WGS sequence"/>
</dbReference>
<dbReference type="Pfam" id="PF11139">
    <property type="entry name" value="SfLAP"/>
    <property type="match status" value="1"/>
</dbReference>
<sequence length="228" mass="23818">MSFGTLLIPVWLLMTPGGVRVGRVLAFLIAVVLAYFLIGVALLLGASTLLDTFDHVQGTEPFLIGQFVIGAALFGVSFLMDSKGAKARAAERAANGEGRISRWRAKAMGDGVATTGSMATLMALAITAVLAEVATMLPYLAAIGIITAEGPGLPGDAALLAGYCLVMIMPALVLMFGRIVARDALESPLTRLDRWLTKNAQSTTAWIIGIVGAILALRAVYDLGWIGG</sequence>
<organism evidence="2 3">
    <name type="scientific">Microbacterium amylolyticum</name>
    <dbReference type="NCBI Taxonomy" id="936337"/>
    <lineage>
        <taxon>Bacteria</taxon>
        <taxon>Bacillati</taxon>
        <taxon>Actinomycetota</taxon>
        <taxon>Actinomycetes</taxon>
        <taxon>Micrococcales</taxon>
        <taxon>Microbacteriaceae</taxon>
        <taxon>Microbacterium</taxon>
    </lineage>
</organism>
<reference evidence="2 3" key="1">
    <citation type="submission" date="2021-03" db="EMBL/GenBank/DDBJ databases">
        <title>Sequencing the genomes of 1000 actinobacteria strains.</title>
        <authorList>
            <person name="Klenk H.-P."/>
        </authorList>
    </citation>
    <scope>NUCLEOTIDE SEQUENCE [LARGE SCALE GENOMIC DNA]</scope>
    <source>
        <strain evidence="2 3">DSM 24221</strain>
    </source>
</reference>
<keyword evidence="1" id="KW-0812">Transmembrane</keyword>
<feature type="transmembrane region" description="Helical" evidence="1">
    <location>
        <begin position="62"/>
        <end position="80"/>
    </location>
</feature>
<comment type="caution">
    <text evidence="2">The sequence shown here is derived from an EMBL/GenBank/DDBJ whole genome shotgun (WGS) entry which is preliminary data.</text>
</comment>
<keyword evidence="3" id="KW-1185">Reference proteome</keyword>
<gene>
    <name evidence="2" type="ORF">JOF34_001845</name>
</gene>